<dbReference type="Gene3D" id="3.40.50.300">
    <property type="entry name" value="P-loop containing nucleotide triphosphate hydrolases"/>
    <property type="match status" value="1"/>
</dbReference>
<name>A0A1I4QMN5_9BACI</name>
<dbReference type="Proteomes" id="UP000199668">
    <property type="component" value="Unassembled WGS sequence"/>
</dbReference>
<reference evidence="1 2" key="1">
    <citation type="submission" date="2016-10" db="EMBL/GenBank/DDBJ databases">
        <authorList>
            <person name="de Groot N.N."/>
        </authorList>
    </citation>
    <scope>NUCLEOTIDE SEQUENCE [LARGE SCALE GENOMIC DNA]</scope>
    <source>
        <strain evidence="1 2">CGMCC 1.6134</strain>
    </source>
</reference>
<dbReference type="Gene3D" id="3.30.420.240">
    <property type="match status" value="1"/>
</dbReference>
<dbReference type="STRING" id="266892.SAMN04488054_14516"/>
<accession>A0A1I4QMN5</accession>
<keyword evidence="2" id="KW-1185">Reference proteome</keyword>
<dbReference type="RefSeq" id="WP_090928806.1">
    <property type="nucleotide sequence ID" value="NZ_FOTY01000045.1"/>
</dbReference>
<protein>
    <submittedName>
        <fullName evidence="1">Terminase-like family protein</fullName>
    </submittedName>
</protein>
<dbReference type="Pfam" id="PF03237">
    <property type="entry name" value="Terminase_6N"/>
    <property type="match status" value="1"/>
</dbReference>
<dbReference type="InterPro" id="IPR027417">
    <property type="entry name" value="P-loop_NTPase"/>
</dbReference>
<evidence type="ECO:0000313" key="2">
    <source>
        <dbReference type="Proteomes" id="UP000199668"/>
    </source>
</evidence>
<organism evidence="1 2">
    <name type="scientific">Salibacterium qingdaonense</name>
    <dbReference type="NCBI Taxonomy" id="266892"/>
    <lineage>
        <taxon>Bacteria</taxon>
        <taxon>Bacillati</taxon>
        <taxon>Bacillota</taxon>
        <taxon>Bacilli</taxon>
        <taxon>Bacillales</taxon>
        <taxon>Bacillaceae</taxon>
    </lineage>
</organism>
<evidence type="ECO:0000313" key="1">
    <source>
        <dbReference type="EMBL" id="SFM41289.1"/>
    </source>
</evidence>
<dbReference type="OrthoDB" id="9768556at2"/>
<sequence length="525" mass="61051">MGMTTENKLEKIKHNRKLWIENFVHIADNKNDLIKFKLNEQQDEFLTKMGKFNIISKSRQIGFSTLSLAYCLFQAHTNPNSNYLILSYKNDSSSALFEKVKSMNRMLPKNKYKNYFASVHRENRNELLLSNGSRITCQVAGNKDVGRGSTFQYILLSEFAFYSNQEKVLLSCEQSLAKNESSKVVIESTSNGIGNFYYRLFKTAWKGNSKYQAFFYPFFSSGLSKQFKSILDEAERWHLSYYGDRLRKKDLEEDEKQLQELGANLRFLMFRRYLLMDMTEDEFAQEYPAHYMQSFVSSHVGVFSQSHILQRMDYIKEPKTMKEVKQSDIPKVLQKYLRKSLFIYDFPQKSMKHYAGVDTATGSGSDFSTITIINEENEEVATFMSNKVPVYEFADIVDALGKWYGYAFLAVERNHVGLPLIERLRQDKGYANMLKQKIFDQKGKKKLQLGWQTTQQNKAIMIQDFKESFELNHILLHNKETLEQMQIFVESDSRGKMGNAGDNHDDLVISAALAVQAKKQGKWYV</sequence>
<proteinExistence type="predicted"/>
<dbReference type="EMBL" id="FOTY01000045">
    <property type="protein sequence ID" value="SFM41289.1"/>
    <property type="molecule type" value="Genomic_DNA"/>
</dbReference>
<dbReference type="AlphaFoldDB" id="A0A1I4QMN5"/>
<gene>
    <name evidence="1" type="ORF">SAMN04488054_14516</name>
</gene>